<gene>
    <name evidence="10" type="ORF">HNQ61_003746</name>
</gene>
<comment type="similarity">
    <text evidence="8">Belongs to the glycosyltransferase group 1 family.</text>
</comment>
<keyword evidence="8" id="KW-0472">Membrane</keyword>
<dbReference type="Gene3D" id="3.40.50.2000">
    <property type="entry name" value="Glycogen Phosphorylase B"/>
    <property type="match status" value="1"/>
</dbReference>
<sequence>MPLPETLYTLALRAARPLLPLAARGDGKLARSVRGRSGVLARMEAWAAAHRDPARPLVWFHAPSVGEGLQARAVLQAFRARRPEAQVVYTFFSASAERFAAGVGADHADYLPIDLAGDIRRALDALRPDVIAFSKTDVWPVLTREAAARGVRLALLSATLPAGSSRLRGPARALLGPAYARLDVVAAISAEDADRFAGLNVPSRRRQVMGDARFDQVWARTAAADLASPLLRPFGGSDGMTLVAGSTWPADEDRLIPALARLAADGLRPRLILVPHEPTPDYLARSDAALRATGRAPVRLSAVDAGTGPGDTVLVDRVGVLGDLYAVADVAYVGGGWGTAGLHSVLEPAAFGVPVLFGPRHANAREAADLIRAGGAFEASDAAPLETVLRPILSDDERRTHAGAAARAYVASHLGAAERGARIIQDLLVQAR</sequence>
<evidence type="ECO:0000256" key="4">
    <source>
        <dbReference type="ARBA" id="ARBA00022679"/>
    </source>
</evidence>
<dbReference type="InterPro" id="IPR038107">
    <property type="entry name" value="Glycos_transf_N_sf"/>
</dbReference>
<keyword evidence="11" id="KW-1185">Reference proteome</keyword>
<feature type="active site" description="Proton acceptor" evidence="7">
    <location>
        <position position="67"/>
    </location>
</feature>
<dbReference type="InterPro" id="IPR007507">
    <property type="entry name" value="Glycos_transf_N"/>
</dbReference>
<dbReference type="EC" id="2.4.99.12" evidence="2 8"/>
<keyword evidence="10" id="KW-0328">Glycosyltransferase</keyword>
<organism evidence="10 11">
    <name type="scientific">Longimicrobium terrae</name>
    <dbReference type="NCBI Taxonomy" id="1639882"/>
    <lineage>
        <taxon>Bacteria</taxon>
        <taxon>Pseudomonadati</taxon>
        <taxon>Gemmatimonadota</taxon>
        <taxon>Longimicrobiia</taxon>
        <taxon>Longimicrobiales</taxon>
        <taxon>Longimicrobiaceae</taxon>
        <taxon>Longimicrobium</taxon>
    </lineage>
</organism>
<dbReference type="AlphaFoldDB" id="A0A841H1S8"/>
<dbReference type="SUPFAM" id="SSF53756">
    <property type="entry name" value="UDP-Glycosyltransferase/glycogen phosphorylase"/>
    <property type="match status" value="1"/>
</dbReference>
<comment type="subcellular location">
    <subcellularLocation>
        <location evidence="8">Cell membrane</location>
    </subcellularLocation>
</comment>
<evidence type="ECO:0000256" key="1">
    <source>
        <dbReference type="ARBA" id="ARBA00004713"/>
    </source>
</evidence>
<reference evidence="10 11" key="1">
    <citation type="submission" date="2020-08" db="EMBL/GenBank/DDBJ databases">
        <title>Genomic Encyclopedia of Type Strains, Phase IV (KMG-IV): sequencing the most valuable type-strain genomes for metagenomic binning, comparative biology and taxonomic classification.</title>
        <authorList>
            <person name="Goeker M."/>
        </authorList>
    </citation>
    <scope>NUCLEOTIDE SEQUENCE [LARGE SCALE GENOMIC DNA]</scope>
    <source>
        <strain evidence="10 11">DSM 29007</strain>
    </source>
</reference>
<evidence type="ECO:0000256" key="2">
    <source>
        <dbReference type="ARBA" id="ARBA00012621"/>
    </source>
</evidence>
<comment type="caution">
    <text evidence="10">The sequence shown here is derived from an EMBL/GenBank/DDBJ whole genome shotgun (WGS) entry which is preliminary data.</text>
</comment>
<dbReference type="GO" id="GO:0005886">
    <property type="term" value="C:plasma membrane"/>
    <property type="evidence" value="ECO:0007669"/>
    <property type="project" value="UniProtKB-SubCell"/>
</dbReference>
<evidence type="ECO:0000256" key="7">
    <source>
        <dbReference type="PIRSR" id="PIRSR639901-1"/>
    </source>
</evidence>
<accession>A0A841H1S8</accession>
<keyword evidence="8" id="KW-0448">Lipopolysaccharide biosynthesis</keyword>
<dbReference type="EMBL" id="JACHIA010000012">
    <property type="protein sequence ID" value="MBB6072085.1"/>
    <property type="molecule type" value="Genomic_DNA"/>
</dbReference>
<dbReference type="Gene3D" id="3.40.50.11720">
    <property type="entry name" value="3-Deoxy-D-manno-octulosonic-acid transferase, N-terminal domain"/>
    <property type="match status" value="1"/>
</dbReference>
<evidence type="ECO:0000259" key="9">
    <source>
        <dbReference type="Pfam" id="PF04413"/>
    </source>
</evidence>
<dbReference type="Pfam" id="PF04413">
    <property type="entry name" value="Glycos_transf_N"/>
    <property type="match status" value="1"/>
</dbReference>
<protein>
    <recommendedName>
        <fullName evidence="3 8">3-deoxy-D-manno-octulosonic acid transferase</fullName>
        <shortName evidence="8">Kdo transferase</shortName>
        <ecNumber evidence="2 8">2.4.99.12</ecNumber>
    </recommendedName>
    <alternativeName>
        <fullName evidence="5 8">Lipid IV(A) 3-deoxy-D-manno-octulosonic acid transferase</fullName>
    </alternativeName>
</protein>
<dbReference type="PANTHER" id="PTHR42755:SF1">
    <property type="entry name" value="3-DEOXY-D-MANNO-OCTULOSONIC ACID TRANSFERASE, MITOCHONDRIAL-RELATED"/>
    <property type="match status" value="1"/>
</dbReference>
<evidence type="ECO:0000256" key="5">
    <source>
        <dbReference type="ARBA" id="ARBA00031445"/>
    </source>
</evidence>
<dbReference type="Proteomes" id="UP000582837">
    <property type="component" value="Unassembled WGS sequence"/>
</dbReference>
<comment type="pathway">
    <text evidence="1 8">Bacterial outer membrane biogenesis; LPS core biosynthesis.</text>
</comment>
<evidence type="ECO:0000313" key="11">
    <source>
        <dbReference type="Proteomes" id="UP000582837"/>
    </source>
</evidence>
<dbReference type="RefSeq" id="WP_170034767.1">
    <property type="nucleotide sequence ID" value="NZ_JABDTL010000001.1"/>
</dbReference>
<evidence type="ECO:0000313" key="10">
    <source>
        <dbReference type="EMBL" id="MBB6072085.1"/>
    </source>
</evidence>
<comment type="function">
    <text evidence="8">Involved in lipopolysaccharide (LPS) biosynthesis. Catalyzes the transfer of 3-deoxy-D-manno-octulosonate (Kdo) residue(s) from CMP-Kdo to lipid IV(A), the tetraacyldisaccharide-1,4'-bisphosphate precursor of lipid A.</text>
</comment>
<dbReference type="InterPro" id="IPR039901">
    <property type="entry name" value="Kdotransferase"/>
</dbReference>
<dbReference type="UniPathway" id="UPA00958"/>
<evidence type="ECO:0000256" key="8">
    <source>
        <dbReference type="RuleBase" id="RU365103"/>
    </source>
</evidence>
<keyword evidence="8" id="KW-1003">Cell membrane</keyword>
<dbReference type="GO" id="GO:0043842">
    <property type="term" value="F:Kdo transferase activity"/>
    <property type="evidence" value="ECO:0007669"/>
    <property type="project" value="UniProtKB-EC"/>
</dbReference>
<evidence type="ECO:0000256" key="6">
    <source>
        <dbReference type="ARBA" id="ARBA00049183"/>
    </source>
</evidence>
<dbReference type="GO" id="GO:0009244">
    <property type="term" value="P:lipopolysaccharide core region biosynthetic process"/>
    <property type="evidence" value="ECO:0007669"/>
    <property type="project" value="UniProtKB-UniRule"/>
</dbReference>
<comment type="catalytic activity">
    <reaction evidence="6 8">
        <text>lipid IVA (E. coli) + CMP-3-deoxy-beta-D-manno-octulosonate = alpha-Kdo-(2-&gt;6)-lipid IVA (E. coli) + CMP + H(+)</text>
        <dbReference type="Rhea" id="RHEA:28066"/>
        <dbReference type="ChEBI" id="CHEBI:15378"/>
        <dbReference type="ChEBI" id="CHEBI:58603"/>
        <dbReference type="ChEBI" id="CHEBI:60364"/>
        <dbReference type="ChEBI" id="CHEBI:60377"/>
        <dbReference type="ChEBI" id="CHEBI:85987"/>
        <dbReference type="EC" id="2.4.99.12"/>
    </reaction>
</comment>
<dbReference type="GO" id="GO:0009245">
    <property type="term" value="P:lipid A biosynthetic process"/>
    <property type="evidence" value="ECO:0007669"/>
    <property type="project" value="TreeGrafter"/>
</dbReference>
<proteinExistence type="inferred from homology"/>
<name>A0A841H1S8_9BACT</name>
<keyword evidence="4 8" id="KW-0808">Transferase</keyword>
<evidence type="ECO:0000256" key="3">
    <source>
        <dbReference type="ARBA" id="ARBA00019077"/>
    </source>
</evidence>
<feature type="domain" description="3-deoxy-D-manno-octulosonic-acid transferase N-terminal" evidence="9">
    <location>
        <begin position="52"/>
        <end position="216"/>
    </location>
</feature>
<dbReference type="PANTHER" id="PTHR42755">
    <property type="entry name" value="3-DEOXY-MANNO-OCTULOSONATE CYTIDYLYLTRANSFERASE"/>
    <property type="match status" value="1"/>
</dbReference>